<dbReference type="InterPro" id="IPR011009">
    <property type="entry name" value="Kinase-like_dom_sf"/>
</dbReference>
<dbReference type="Proteomes" id="UP000813461">
    <property type="component" value="Unassembled WGS sequence"/>
</dbReference>
<feature type="domain" description="Protein kinase" evidence="1">
    <location>
        <begin position="126"/>
        <end position="354"/>
    </location>
</feature>
<proteinExistence type="predicted"/>
<dbReference type="Gene3D" id="1.10.510.10">
    <property type="entry name" value="Transferase(Phosphotransferase) domain 1"/>
    <property type="match status" value="1"/>
</dbReference>
<dbReference type="OrthoDB" id="3792793at2759"/>
<keyword evidence="3" id="KW-1185">Reference proteome</keyword>
<dbReference type="GO" id="GO:0004672">
    <property type="term" value="F:protein kinase activity"/>
    <property type="evidence" value="ECO:0007669"/>
    <property type="project" value="InterPro"/>
</dbReference>
<dbReference type="InterPro" id="IPR008271">
    <property type="entry name" value="Ser/Thr_kinase_AS"/>
</dbReference>
<accession>A0A8K0R8T8</accession>
<dbReference type="GO" id="GO:0005524">
    <property type="term" value="F:ATP binding"/>
    <property type="evidence" value="ECO:0007669"/>
    <property type="project" value="InterPro"/>
</dbReference>
<dbReference type="InterPro" id="IPR000719">
    <property type="entry name" value="Prot_kinase_dom"/>
</dbReference>
<reference evidence="2" key="1">
    <citation type="journal article" date="2021" name="Nat. Commun.">
        <title>Genetic determinants of endophytism in the Arabidopsis root mycobiome.</title>
        <authorList>
            <person name="Mesny F."/>
            <person name="Miyauchi S."/>
            <person name="Thiergart T."/>
            <person name="Pickel B."/>
            <person name="Atanasova L."/>
            <person name="Karlsson M."/>
            <person name="Huettel B."/>
            <person name="Barry K.W."/>
            <person name="Haridas S."/>
            <person name="Chen C."/>
            <person name="Bauer D."/>
            <person name="Andreopoulos W."/>
            <person name="Pangilinan J."/>
            <person name="LaButti K."/>
            <person name="Riley R."/>
            <person name="Lipzen A."/>
            <person name="Clum A."/>
            <person name="Drula E."/>
            <person name="Henrissat B."/>
            <person name="Kohler A."/>
            <person name="Grigoriev I.V."/>
            <person name="Martin F.M."/>
            <person name="Hacquard S."/>
        </authorList>
    </citation>
    <scope>NUCLEOTIDE SEQUENCE</scope>
    <source>
        <strain evidence="2">MPI-SDFR-AT-0120</strain>
    </source>
</reference>
<dbReference type="AlphaFoldDB" id="A0A8K0R8T8"/>
<dbReference type="EMBL" id="JAGMVJ010000009">
    <property type="protein sequence ID" value="KAH7087519.1"/>
    <property type="molecule type" value="Genomic_DNA"/>
</dbReference>
<organism evidence="2 3">
    <name type="scientific">Paraphoma chrysanthemicola</name>
    <dbReference type="NCBI Taxonomy" id="798071"/>
    <lineage>
        <taxon>Eukaryota</taxon>
        <taxon>Fungi</taxon>
        <taxon>Dikarya</taxon>
        <taxon>Ascomycota</taxon>
        <taxon>Pezizomycotina</taxon>
        <taxon>Dothideomycetes</taxon>
        <taxon>Pleosporomycetidae</taxon>
        <taxon>Pleosporales</taxon>
        <taxon>Pleosporineae</taxon>
        <taxon>Phaeosphaeriaceae</taxon>
        <taxon>Paraphoma</taxon>
    </lineage>
</organism>
<dbReference type="PROSITE" id="PS00108">
    <property type="entry name" value="PROTEIN_KINASE_ST"/>
    <property type="match status" value="1"/>
</dbReference>
<evidence type="ECO:0000259" key="1">
    <source>
        <dbReference type="PROSITE" id="PS50011"/>
    </source>
</evidence>
<dbReference type="PROSITE" id="PS50011">
    <property type="entry name" value="PROTEIN_KINASE_DOM"/>
    <property type="match status" value="1"/>
</dbReference>
<dbReference type="SUPFAM" id="SSF56112">
    <property type="entry name" value="Protein kinase-like (PK-like)"/>
    <property type="match status" value="1"/>
</dbReference>
<comment type="caution">
    <text evidence="2">The sequence shown here is derived from an EMBL/GenBank/DDBJ whole genome shotgun (WGS) entry which is preliminary data.</text>
</comment>
<dbReference type="Pfam" id="PF00069">
    <property type="entry name" value="Pkinase"/>
    <property type="match status" value="1"/>
</dbReference>
<protein>
    <recommendedName>
        <fullName evidence="1">Protein kinase domain-containing protein</fullName>
    </recommendedName>
</protein>
<gene>
    <name evidence="2" type="ORF">FB567DRAFT_442476</name>
</gene>
<evidence type="ECO:0000313" key="3">
    <source>
        <dbReference type="Proteomes" id="UP000813461"/>
    </source>
</evidence>
<sequence>MGFRKLAKEIGNDFIDDGKNFIKEGRTFLADNRSILDSPRATFPNPRPIPHMRIVKHAVTDANKIPIARTWVLAIEGSTLYIAAKKGILSKSRLEITDPTTWPSSETYIAPTKVNPANLYPLMKPAYTRYSRQPGELSHAFYKKNQCPLGLSKEYGNLRNIQNTLTARISEREINTCELLRANPHPNVAIYRGVMSDTELDFDFRGTEVHFPLDRERVISVVFKKYTCTLWNMVDEKKRFDARKRLQDVARGIEHFHRLGIAHCDIKPDNIFVDLSSTSNPIFVLGNFDSAHHFGTVYDLKGGADGWSRDKRHARDVVEADDDWYSFQVVKEWLMRETGARKRDLEGIGRALGR</sequence>
<name>A0A8K0R8T8_9PLEO</name>
<evidence type="ECO:0000313" key="2">
    <source>
        <dbReference type="EMBL" id="KAH7087519.1"/>
    </source>
</evidence>